<dbReference type="InterPro" id="IPR023415">
    <property type="entry name" value="LDLR_class-A_CS"/>
</dbReference>
<evidence type="ECO:0000259" key="7">
    <source>
        <dbReference type="PROSITE" id="PS01180"/>
    </source>
</evidence>
<dbReference type="PROSITE" id="PS50068">
    <property type="entry name" value="LDLRA_2"/>
    <property type="match status" value="1"/>
</dbReference>
<dbReference type="PROSITE" id="PS01209">
    <property type="entry name" value="LDLRA_1"/>
    <property type="match status" value="1"/>
</dbReference>
<proteinExistence type="predicted"/>
<feature type="disulfide bond" evidence="5">
    <location>
        <begin position="185"/>
        <end position="203"/>
    </location>
</feature>
<evidence type="ECO:0000256" key="3">
    <source>
        <dbReference type="ARBA" id="ARBA00022825"/>
    </source>
</evidence>
<dbReference type="InterPro" id="IPR002172">
    <property type="entry name" value="LDrepeatLR_classA_rpt"/>
</dbReference>
<dbReference type="CDD" id="cd00041">
    <property type="entry name" value="CUB"/>
    <property type="match status" value="1"/>
</dbReference>
<evidence type="ECO:0000256" key="2">
    <source>
        <dbReference type="ARBA" id="ARBA00022801"/>
    </source>
</evidence>
<dbReference type="SMART" id="SM00192">
    <property type="entry name" value="LDLa"/>
    <property type="match status" value="1"/>
</dbReference>
<dbReference type="InterPro" id="IPR009003">
    <property type="entry name" value="Peptidase_S1_PA"/>
</dbReference>
<dbReference type="eggNOG" id="KOG1215">
    <property type="taxonomic scope" value="Eukaryota"/>
</dbReference>
<dbReference type="SUPFAM" id="SSF49854">
    <property type="entry name" value="Spermadhesin, CUB domain"/>
    <property type="match status" value="1"/>
</dbReference>
<keyword evidence="1 6" id="KW-0645">Protease</keyword>
<reference evidence="9" key="2">
    <citation type="submission" date="2015-06" db="UniProtKB">
        <authorList>
            <consortium name="EnsemblMetazoa"/>
        </authorList>
    </citation>
    <scope>IDENTIFICATION</scope>
</reference>
<dbReference type="PANTHER" id="PTHR24252">
    <property type="entry name" value="ACROSIN-RELATED"/>
    <property type="match status" value="1"/>
</dbReference>
<dbReference type="SMART" id="SM00042">
    <property type="entry name" value="CUB"/>
    <property type="match status" value="1"/>
</dbReference>
<accession>T1KJJ7</accession>
<evidence type="ECO:0000256" key="4">
    <source>
        <dbReference type="ARBA" id="ARBA00023157"/>
    </source>
</evidence>
<dbReference type="PROSITE" id="PS50240">
    <property type="entry name" value="TRYPSIN_DOM"/>
    <property type="match status" value="1"/>
</dbReference>
<dbReference type="InterPro" id="IPR033116">
    <property type="entry name" value="TRYPSIN_SER"/>
</dbReference>
<dbReference type="EMBL" id="CAEY01000163">
    <property type="status" value="NOT_ANNOTATED_CDS"/>
    <property type="molecule type" value="Genomic_DNA"/>
</dbReference>
<dbReference type="PROSITE" id="PS01180">
    <property type="entry name" value="CUB"/>
    <property type="match status" value="1"/>
</dbReference>
<name>T1KJJ7_TETUR</name>
<dbReference type="Pfam" id="PF00057">
    <property type="entry name" value="Ldl_recept_a"/>
    <property type="match status" value="1"/>
</dbReference>
<dbReference type="SUPFAM" id="SSF50494">
    <property type="entry name" value="Trypsin-like serine proteases"/>
    <property type="match status" value="1"/>
</dbReference>
<dbReference type="PROSITE" id="PS00135">
    <property type="entry name" value="TRYPSIN_SER"/>
    <property type="match status" value="1"/>
</dbReference>
<feature type="disulfide bond" evidence="5">
    <location>
        <begin position="197"/>
        <end position="212"/>
    </location>
</feature>
<keyword evidence="2 6" id="KW-0378">Hydrolase</keyword>
<keyword evidence="4 5" id="KW-1015">Disulfide bond</keyword>
<dbReference type="InterPro" id="IPR001314">
    <property type="entry name" value="Peptidase_S1A"/>
</dbReference>
<dbReference type="FunFam" id="2.40.10.10:FF:000060">
    <property type="entry name" value="Acrosin"/>
    <property type="match status" value="1"/>
</dbReference>
<comment type="caution">
    <text evidence="5">Lacks conserved residue(s) required for the propagation of feature annotation.</text>
</comment>
<organism evidence="9 10">
    <name type="scientific">Tetranychus urticae</name>
    <name type="common">Two-spotted spider mite</name>
    <dbReference type="NCBI Taxonomy" id="32264"/>
    <lineage>
        <taxon>Eukaryota</taxon>
        <taxon>Metazoa</taxon>
        <taxon>Ecdysozoa</taxon>
        <taxon>Arthropoda</taxon>
        <taxon>Chelicerata</taxon>
        <taxon>Arachnida</taxon>
        <taxon>Acari</taxon>
        <taxon>Acariformes</taxon>
        <taxon>Trombidiformes</taxon>
        <taxon>Prostigmata</taxon>
        <taxon>Eleutherengona</taxon>
        <taxon>Raphignathae</taxon>
        <taxon>Tetranychoidea</taxon>
        <taxon>Tetranychidae</taxon>
        <taxon>Tetranychus</taxon>
    </lineage>
</organism>
<evidence type="ECO:0000313" key="10">
    <source>
        <dbReference type="Proteomes" id="UP000015104"/>
    </source>
</evidence>
<dbReference type="InterPro" id="IPR043504">
    <property type="entry name" value="Peptidase_S1_PA_chymotrypsin"/>
</dbReference>
<dbReference type="PROSITE" id="PS00134">
    <property type="entry name" value="TRYPSIN_HIS"/>
    <property type="match status" value="1"/>
</dbReference>
<feature type="domain" description="CUB" evidence="7">
    <location>
        <begin position="48"/>
        <end position="167"/>
    </location>
</feature>
<dbReference type="Pfam" id="PF00431">
    <property type="entry name" value="CUB"/>
    <property type="match status" value="1"/>
</dbReference>
<dbReference type="Gene3D" id="2.60.120.290">
    <property type="entry name" value="Spermadhesin, CUB domain"/>
    <property type="match status" value="1"/>
</dbReference>
<evidence type="ECO:0000256" key="5">
    <source>
        <dbReference type="PROSITE-ProRule" id="PRU00124"/>
    </source>
</evidence>
<dbReference type="SUPFAM" id="SSF57424">
    <property type="entry name" value="LDL receptor-like module"/>
    <property type="match status" value="1"/>
</dbReference>
<dbReference type="InterPro" id="IPR035914">
    <property type="entry name" value="Sperma_CUB_dom_sf"/>
</dbReference>
<dbReference type="AlphaFoldDB" id="T1KJJ7"/>
<dbReference type="PRINTS" id="PR00722">
    <property type="entry name" value="CHYMOTRYPSIN"/>
</dbReference>
<dbReference type="EnsemblMetazoa" id="tetur13g00200.1">
    <property type="protein sequence ID" value="tetur13g00200.1"/>
    <property type="gene ID" value="tetur13g00200"/>
</dbReference>
<dbReference type="Gene3D" id="2.40.10.10">
    <property type="entry name" value="Trypsin-like serine proteases"/>
    <property type="match status" value="1"/>
</dbReference>
<dbReference type="InterPro" id="IPR018114">
    <property type="entry name" value="TRYPSIN_HIS"/>
</dbReference>
<evidence type="ECO:0000313" key="9">
    <source>
        <dbReference type="EnsemblMetazoa" id="tetur13g00200.1"/>
    </source>
</evidence>
<dbReference type="GO" id="GO:0006508">
    <property type="term" value="P:proteolysis"/>
    <property type="evidence" value="ECO:0007669"/>
    <property type="project" value="UniProtKB-KW"/>
</dbReference>
<protein>
    <recommendedName>
        <fullName evidence="11">Peptidase S1 domain-containing protein</fullName>
    </recommendedName>
</protein>
<dbReference type="Gene3D" id="4.10.400.10">
    <property type="entry name" value="Low-density Lipoprotein Receptor"/>
    <property type="match status" value="1"/>
</dbReference>
<dbReference type="Proteomes" id="UP000015104">
    <property type="component" value="Unassembled WGS sequence"/>
</dbReference>
<dbReference type="InterPro" id="IPR000859">
    <property type="entry name" value="CUB_dom"/>
</dbReference>
<dbReference type="GO" id="GO:0004252">
    <property type="term" value="F:serine-type endopeptidase activity"/>
    <property type="evidence" value="ECO:0007669"/>
    <property type="project" value="InterPro"/>
</dbReference>
<dbReference type="CDD" id="cd00112">
    <property type="entry name" value="LDLa"/>
    <property type="match status" value="1"/>
</dbReference>
<evidence type="ECO:0000256" key="1">
    <source>
        <dbReference type="ARBA" id="ARBA00022670"/>
    </source>
</evidence>
<evidence type="ECO:0000259" key="8">
    <source>
        <dbReference type="PROSITE" id="PS50240"/>
    </source>
</evidence>
<dbReference type="PANTHER" id="PTHR24252:SF7">
    <property type="entry name" value="HYALIN"/>
    <property type="match status" value="1"/>
</dbReference>
<evidence type="ECO:0000256" key="6">
    <source>
        <dbReference type="RuleBase" id="RU363034"/>
    </source>
</evidence>
<dbReference type="InterPro" id="IPR001254">
    <property type="entry name" value="Trypsin_dom"/>
</dbReference>
<dbReference type="STRING" id="32264.T1KJJ7"/>
<dbReference type="Pfam" id="PF00089">
    <property type="entry name" value="Trypsin"/>
    <property type="match status" value="1"/>
</dbReference>
<feature type="domain" description="Peptidase S1" evidence="8">
    <location>
        <begin position="240"/>
        <end position="503"/>
    </location>
</feature>
<keyword evidence="3 6" id="KW-0720">Serine protease</keyword>
<dbReference type="InterPro" id="IPR036055">
    <property type="entry name" value="LDL_receptor-like_sf"/>
</dbReference>
<evidence type="ECO:0008006" key="11">
    <source>
        <dbReference type="Google" id="ProtNLM"/>
    </source>
</evidence>
<dbReference type="HOGENOM" id="CLU_536749_0_0_1"/>
<sequence length="508" mass="57317">MKIETISPTILSAAIVSIFCVYRSAQYCVTFDFDDPTSRDNFKSLKSTIFQLDNNSTVNIISPGYHIFEHYPDDILCSWILIAPTGSLIKAIYQDFNLEVSFHCALDSLWIFDGKTIDNSTDYQPDYQFCGSLLPEDQIFASSYVNLIFVTDSQRNFRGFNISFQAVDPINAAIHECDFSTQFLCQNGNCLNISLICNGVDDCYDGSDEQPCYPNRDKDDDNKDNRKLICPSQSKGRLSIIGGTASLPDEWPWQVSLRKRSHNHHWNHICGAVLIDYSIVLTAAHCFQSETLDITKYSLAFGQYRLDPDSSETNLTVRYLRKVTIHHDYQLNGVNGKEDDIAIIHLSYPVKNLPNIKPVCIYNWTRFDDLPKFGFVTGWGQVEQNYSNQFRNVRESEIKPPSNSDIINILSEVSLQLISGSDCFHYYGNEFFIDTDKIICAGRKEGHKDSCKGDSGGPLVVNKHGVWSLIALVSSGVGCGLPNKPGIYTNIGYYIGWINETIRSIDGR</sequence>
<dbReference type="SMART" id="SM00020">
    <property type="entry name" value="Tryp_SPc"/>
    <property type="match status" value="1"/>
</dbReference>
<dbReference type="CDD" id="cd00190">
    <property type="entry name" value="Tryp_SPc"/>
    <property type="match status" value="1"/>
</dbReference>
<reference evidence="10" key="1">
    <citation type="submission" date="2011-08" db="EMBL/GenBank/DDBJ databases">
        <authorList>
            <person name="Rombauts S."/>
        </authorList>
    </citation>
    <scope>NUCLEOTIDE SEQUENCE</scope>
    <source>
        <strain evidence="10">London</strain>
    </source>
</reference>
<dbReference type="eggNOG" id="KOG3627">
    <property type="taxonomic scope" value="Eukaryota"/>
</dbReference>
<keyword evidence="10" id="KW-1185">Reference proteome</keyword>